<dbReference type="Gramene" id="GBG59825">
    <property type="protein sequence ID" value="GBG59825"/>
    <property type="gene ID" value="CBR_g54927"/>
</dbReference>
<organism evidence="2 3">
    <name type="scientific">Chara braunii</name>
    <name type="common">Braun's stonewort</name>
    <dbReference type="NCBI Taxonomy" id="69332"/>
    <lineage>
        <taxon>Eukaryota</taxon>
        <taxon>Viridiplantae</taxon>
        <taxon>Streptophyta</taxon>
        <taxon>Charophyceae</taxon>
        <taxon>Charales</taxon>
        <taxon>Characeae</taxon>
        <taxon>Chara</taxon>
    </lineage>
</organism>
<reference evidence="2 3" key="1">
    <citation type="journal article" date="2018" name="Cell">
        <title>The Chara Genome: Secondary Complexity and Implications for Plant Terrestrialization.</title>
        <authorList>
            <person name="Nishiyama T."/>
            <person name="Sakayama H."/>
            <person name="Vries J.D."/>
            <person name="Buschmann H."/>
            <person name="Saint-Marcoux D."/>
            <person name="Ullrich K.K."/>
            <person name="Haas F.B."/>
            <person name="Vanderstraeten L."/>
            <person name="Becker D."/>
            <person name="Lang D."/>
            <person name="Vosolsobe S."/>
            <person name="Rombauts S."/>
            <person name="Wilhelmsson P.K.I."/>
            <person name="Janitza P."/>
            <person name="Kern R."/>
            <person name="Heyl A."/>
            <person name="Rumpler F."/>
            <person name="Villalobos L.I.A.C."/>
            <person name="Clay J.M."/>
            <person name="Skokan R."/>
            <person name="Toyoda A."/>
            <person name="Suzuki Y."/>
            <person name="Kagoshima H."/>
            <person name="Schijlen E."/>
            <person name="Tajeshwar N."/>
            <person name="Catarino B."/>
            <person name="Hetherington A.J."/>
            <person name="Saltykova A."/>
            <person name="Bonnot C."/>
            <person name="Breuninger H."/>
            <person name="Symeonidi A."/>
            <person name="Radhakrishnan G.V."/>
            <person name="Van Nieuwerburgh F."/>
            <person name="Deforce D."/>
            <person name="Chang C."/>
            <person name="Karol K.G."/>
            <person name="Hedrich R."/>
            <person name="Ulvskov P."/>
            <person name="Glockner G."/>
            <person name="Delwiche C.F."/>
            <person name="Petrasek J."/>
            <person name="Van de Peer Y."/>
            <person name="Friml J."/>
            <person name="Beilby M."/>
            <person name="Dolan L."/>
            <person name="Kohara Y."/>
            <person name="Sugano S."/>
            <person name="Fujiyama A."/>
            <person name="Delaux P.-M."/>
            <person name="Quint M."/>
            <person name="TheiBen G."/>
            <person name="Hagemann M."/>
            <person name="Harholt J."/>
            <person name="Dunand C."/>
            <person name="Zachgo S."/>
            <person name="Langdale J."/>
            <person name="Maumus F."/>
            <person name="Straeten D.V.D."/>
            <person name="Gould S.B."/>
            <person name="Rensing S.A."/>
        </authorList>
    </citation>
    <scope>NUCLEOTIDE SEQUENCE [LARGE SCALE GENOMIC DNA]</scope>
    <source>
        <strain evidence="2 3">S276</strain>
    </source>
</reference>
<protein>
    <submittedName>
        <fullName evidence="2">Uncharacterized protein</fullName>
    </submittedName>
</protein>
<evidence type="ECO:0000313" key="2">
    <source>
        <dbReference type="EMBL" id="GBG59825.1"/>
    </source>
</evidence>
<feature type="compositionally biased region" description="Basic and acidic residues" evidence="1">
    <location>
        <begin position="467"/>
        <end position="476"/>
    </location>
</feature>
<feature type="region of interest" description="Disordered" evidence="1">
    <location>
        <begin position="298"/>
        <end position="512"/>
    </location>
</feature>
<dbReference type="EMBL" id="BFEA01000006">
    <property type="protein sequence ID" value="GBG59825.1"/>
    <property type="molecule type" value="Genomic_DNA"/>
</dbReference>
<proteinExistence type="predicted"/>
<dbReference type="Proteomes" id="UP000265515">
    <property type="component" value="Unassembled WGS sequence"/>
</dbReference>
<sequence length="580" mass="68836">MDRVRLKQMIQDCYLGGILPKGLISDHADQIERGDDYVKVNISPEAYETQLEWLKEHSVAIFFGQESDSFAVGLKKKIIRVYENTWIGSPMLGPKPRRGLFKNEGRNLISYITSTKEVANYLLSKREDEIELDGVMHKLSFKPWMIELLELQYWRETNKYPFFWIRCLQLPIAVMPMIEEAVEKAFGRVIKTYPFTKRPNEPELHNVRFDLEPSAMHRYTPYLIIGIPDGKDTQVTVEVACATTDWCPICKQYFHSEDDPDCPGRKRVQRSNIEEKEKDFPDDYEKWLEEKEKEKEREREIEEERERERQQEEANEREREMEKQREEEKRRKKERRLEDERERQRMEEMEMERKRAREREKERERQKEVERLGEREMELEKERERERDIELQRERDYRKEWSRDDERRDESERRLGSDVEESPYLEKGGGIGKRGGRERERSPTPRTIREHSSTLSQPLSHAGQDLSIEKRGRELSPHSVGVPCYGSIPVDMNGDPSEDEEGEARMPLSEEVGLLTDGYSLETDLEEQMMDPLMSELVVSSQSRLVEEKLNAGEALPQENSWIRAPTIEEKFWRVLGPDL</sequence>
<feature type="compositionally biased region" description="Basic and acidic residues" evidence="1">
    <location>
        <begin position="435"/>
        <end position="452"/>
    </location>
</feature>
<gene>
    <name evidence="2" type="ORF">CBR_g54927</name>
</gene>
<accession>A0A388JPV9</accession>
<feature type="compositionally biased region" description="Basic and acidic residues" evidence="1">
    <location>
        <begin position="298"/>
        <end position="417"/>
    </location>
</feature>
<evidence type="ECO:0000313" key="3">
    <source>
        <dbReference type="Proteomes" id="UP000265515"/>
    </source>
</evidence>
<dbReference type="AlphaFoldDB" id="A0A388JPV9"/>
<evidence type="ECO:0000256" key="1">
    <source>
        <dbReference type="SAM" id="MobiDB-lite"/>
    </source>
</evidence>
<comment type="caution">
    <text evidence="2">The sequence shown here is derived from an EMBL/GenBank/DDBJ whole genome shotgun (WGS) entry which is preliminary data.</text>
</comment>
<name>A0A388JPV9_CHABU</name>
<keyword evidence="3" id="KW-1185">Reference proteome</keyword>